<dbReference type="RefSeq" id="XP_033387185.1">
    <property type="nucleotide sequence ID" value="XM_033531650.1"/>
</dbReference>
<dbReference type="PROSITE" id="PS50157">
    <property type="entry name" value="ZINC_FINGER_C2H2_2"/>
    <property type="match status" value="1"/>
</dbReference>
<evidence type="ECO:0000256" key="1">
    <source>
        <dbReference type="PROSITE-ProRule" id="PRU00042"/>
    </source>
</evidence>
<keyword evidence="5" id="KW-1185">Reference proteome</keyword>
<keyword evidence="1" id="KW-0479">Metal-binding</keyword>
<keyword evidence="1" id="KW-0863">Zinc-finger</keyword>
<evidence type="ECO:0000313" key="5">
    <source>
        <dbReference type="Proteomes" id="UP000799778"/>
    </source>
</evidence>
<evidence type="ECO:0000256" key="2">
    <source>
        <dbReference type="SAM" id="MobiDB-lite"/>
    </source>
</evidence>
<reference evidence="4" key="1">
    <citation type="journal article" date="2020" name="Stud. Mycol.">
        <title>101 Dothideomycetes genomes: a test case for predicting lifestyles and emergence of pathogens.</title>
        <authorList>
            <person name="Haridas S."/>
            <person name="Albert R."/>
            <person name="Binder M."/>
            <person name="Bloem J."/>
            <person name="Labutti K."/>
            <person name="Salamov A."/>
            <person name="Andreopoulos B."/>
            <person name="Baker S."/>
            <person name="Barry K."/>
            <person name="Bills G."/>
            <person name="Bluhm B."/>
            <person name="Cannon C."/>
            <person name="Castanera R."/>
            <person name="Culley D."/>
            <person name="Daum C."/>
            <person name="Ezra D."/>
            <person name="Gonzalez J."/>
            <person name="Henrissat B."/>
            <person name="Kuo A."/>
            <person name="Liang C."/>
            <person name="Lipzen A."/>
            <person name="Lutzoni F."/>
            <person name="Magnuson J."/>
            <person name="Mondo S."/>
            <person name="Nolan M."/>
            <person name="Ohm R."/>
            <person name="Pangilinan J."/>
            <person name="Park H.-J."/>
            <person name="Ramirez L."/>
            <person name="Alfaro M."/>
            <person name="Sun H."/>
            <person name="Tritt A."/>
            <person name="Yoshinaga Y."/>
            <person name="Zwiers L.-H."/>
            <person name="Turgeon B."/>
            <person name="Goodwin S."/>
            <person name="Spatafora J."/>
            <person name="Crous P."/>
            <person name="Grigoriev I."/>
        </authorList>
    </citation>
    <scope>NUCLEOTIDE SEQUENCE</scope>
    <source>
        <strain evidence="4">CBS 175.79</strain>
    </source>
</reference>
<dbReference type="SMART" id="SM00355">
    <property type="entry name" value="ZnF_C2H2"/>
    <property type="match status" value="2"/>
</dbReference>
<sequence>MDNYIYCLHCWLKIEGSGLCPDCHSGNTRYFSFTNEINSTTVFFIQDVGFRTSLPSEIKTPPLFTIVRDASNILIRITGSKLLKLVARHVECHLANNTFKLSAILSSYRALEMESLRCGVPQLQFFKNDFLENKEKLIRCIALSDYWDLTALKQFATIRESTPLKTSWLSLHVDDVAYYNHVREIMKDKFAVEEFWPRYENYYLELENIYQIFGVPYSAMDGHWPKYLGYDSNIQFPCKLYCIDNLEEADPCPMTTKAELHHRLKRVQLRMNVRNQFQKRVDEMTAHLMSRTDHSASTGLRRQLRNPFRLWCLGWEAADDLLEDKPVPWVIQRMSLALLADSMRSVGFSSTQSPEGNHFCSDKEFLCDVDRMKPLDDDPDAPLFSCFFDTLEEFYDLKGEDYLGPRYESTQNMEHFRKLLQLLMSELDLSGENETEAEVPVGETSKDSHRSGLHCSSGAAKRAPPWLGESKSTDERSSKPPWSTAVEATVCPEVLMLAGLAVLGVILAFLLVALQVEEIALDALASWRTLYGNENLTYAATLARNCFVIGALLGLEPSSVADLGLDHDVGPGPSHVVAKGDLDDAGQQQSSVSSNSSVSSEETQATVGEDATVGETPPQLSVCDSPIFPSSEASSASTPAYLGSKAKRRPACKYCLHTFSSISNRNTHERNVHIKACEYRCRYCHKTSTNRKNLENHEKHYCKSARKARASPAMPSHTLKDGLA</sequence>
<feature type="compositionally biased region" description="Low complexity" evidence="2">
    <location>
        <begin position="587"/>
        <end position="600"/>
    </location>
</feature>
<dbReference type="Proteomes" id="UP000799778">
    <property type="component" value="Unassembled WGS sequence"/>
</dbReference>
<evidence type="ECO:0000313" key="4">
    <source>
        <dbReference type="EMBL" id="KAF2018846.1"/>
    </source>
</evidence>
<dbReference type="InterPro" id="IPR013087">
    <property type="entry name" value="Znf_C2H2_type"/>
</dbReference>
<feature type="region of interest" description="Disordered" evidence="2">
    <location>
        <begin position="574"/>
        <end position="618"/>
    </location>
</feature>
<dbReference type="AlphaFoldDB" id="A0A6A5Y0U3"/>
<protein>
    <recommendedName>
        <fullName evidence="3">C2H2-type domain-containing protein</fullName>
    </recommendedName>
</protein>
<feature type="region of interest" description="Disordered" evidence="2">
    <location>
        <begin position="704"/>
        <end position="724"/>
    </location>
</feature>
<keyword evidence="1" id="KW-0862">Zinc</keyword>
<accession>A0A6A5Y0U3</accession>
<feature type="domain" description="C2H2-type" evidence="3">
    <location>
        <begin position="679"/>
        <end position="708"/>
    </location>
</feature>
<organism evidence="4 5">
    <name type="scientific">Aaosphaeria arxii CBS 175.79</name>
    <dbReference type="NCBI Taxonomy" id="1450172"/>
    <lineage>
        <taxon>Eukaryota</taxon>
        <taxon>Fungi</taxon>
        <taxon>Dikarya</taxon>
        <taxon>Ascomycota</taxon>
        <taxon>Pezizomycotina</taxon>
        <taxon>Dothideomycetes</taxon>
        <taxon>Pleosporomycetidae</taxon>
        <taxon>Pleosporales</taxon>
        <taxon>Pleosporales incertae sedis</taxon>
        <taxon>Aaosphaeria</taxon>
    </lineage>
</organism>
<dbReference type="PROSITE" id="PS00028">
    <property type="entry name" value="ZINC_FINGER_C2H2_1"/>
    <property type="match status" value="1"/>
</dbReference>
<dbReference type="GeneID" id="54289047"/>
<proteinExistence type="predicted"/>
<name>A0A6A5Y0U3_9PLEO</name>
<dbReference type="EMBL" id="ML978067">
    <property type="protein sequence ID" value="KAF2018846.1"/>
    <property type="molecule type" value="Genomic_DNA"/>
</dbReference>
<evidence type="ECO:0000259" key="3">
    <source>
        <dbReference type="PROSITE" id="PS50157"/>
    </source>
</evidence>
<gene>
    <name evidence="4" type="ORF">BU24DRAFT_458580</name>
</gene>
<feature type="region of interest" description="Disordered" evidence="2">
    <location>
        <begin position="433"/>
        <end position="483"/>
    </location>
</feature>
<dbReference type="GO" id="GO:0008270">
    <property type="term" value="F:zinc ion binding"/>
    <property type="evidence" value="ECO:0007669"/>
    <property type="project" value="UniProtKB-KW"/>
</dbReference>